<evidence type="ECO:0000259" key="1">
    <source>
        <dbReference type="Pfam" id="PF08241"/>
    </source>
</evidence>
<sequence length="289" mass="32626">MIRRWQKKWCSVLMKRSEIIQAEKMSADAHSGGAIHQKWVANYRTPEMQAFYDMAFDKIVKLLDAPRDSMILDAGCGSCAKSVLLASKGFRVTAVDYSADALKLAKETIYAQGLADRVTLKQEDLLGLSFPDRSFQYALCWGVLMHIPDVQRALSELARIVKPGGILVLSEGNVNSMQAKLMRTLKKLLRRERAEVRHIPAGIEYLEKTDQGTLLTRQTNMSWLITECDRLGFDVKARIAGQFTELYVAVPWRPFKTLLHGLNSLWFQHVGWAGPAFGNILILEKRLSA</sequence>
<dbReference type="Pfam" id="PF08241">
    <property type="entry name" value="Methyltransf_11"/>
    <property type="match status" value="1"/>
</dbReference>
<dbReference type="CDD" id="cd02440">
    <property type="entry name" value="AdoMet_MTases"/>
    <property type="match status" value="1"/>
</dbReference>
<keyword evidence="2" id="KW-0808">Transferase</keyword>
<name>A0A0S4KSS0_9BACT</name>
<organism evidence="2 3">
    <name type="scientific">Candidatus Nitrospira inopinata</name>
    <dbReference type="NCBI Taxonomy" id="1715989"/>
    <lineage>
        <taxon>Bacteria</taxon>
        <taxon>Pseudomonadati</taxon>
        <taxon>Nitrospirota</taxon>
        <taxon>Nitrospiria</taxon>
        <taxon>Nitrospirales</taxon>
        <taxon>Nitrospiraceae</taxon>
        <taxon>Nitrospira</taxon>
    </lineage>
</organism>
<dbReference type="GO" id="GO:0032259">
    <property type="term" value="P:methylation"/>
    <property type="evidence" value="ECO:0007669"/>
    <property type="project" value="UniProtKB-KW"/>
</dbReference>
<keyword evidence="2" id="KW-0489">Methyltransferase</keyword>
<dbReference type="InterPro" id="IPR013216">
    <property type="entry name" value="Methyltransf_11"/>
</dbReference>
<dbReference type="SUPFAM" id="SSF53335">
    <property type="entry name" value="S-adenosyl-L-methionine-dependent methyltransferases"/>
    <property type="match status" value="1"/>
</dbReference>
<dbReference type="PANTHER" id="PTHR43591">
    <property type="entry name" value="METHYLTRANSFERASE"/>
    <property type="match status" value="1"/>
</dbReference>
<evidence type="ECO:0000313" key="2">
    <source>
        <dbReference type="EMBL" id="CUQ67399.1"/>
    </source>
</evidence>
<dbReference type="KEGG" id="nio:NITINOP_2427"/>
<dbReference type="Gene3D" id="3.40.50.150">
    <property type="entry name" value="Vaccinia Virus protein VP39"/>
    <property type="match status" value="1"/>
</dbReference>
<dbReference type="GO" id="GO:0008757">
    <property type="term" value="F:S-adenosylmethionine-dependent methyltransferase activity"/>
    <property type="evidence" value="ECO:0007669"/>
    <property type="project" value="InterPro"/>
</dbReference>
<dbReference type="InterPro" id="IPR029063">
    <property type="entry name" value="SAM-dependent_MTases_sf"/>
</dbReference>
<proteinExistence type="predicted"/>
<evidence type="ECO:0000313" key="3">
    <source>
        <dbReference type="Proteomes" id="UP000066284"/>
    </source>
</evidence>
<reference evidence="3" key="1">
    <citation type="submission" date="2015-09" db="EMBL/GenBank/DDBJ databases">
        <authorList>
            <person name="Daims H."/>
        </authorList>
    </citation>
    <scope>NUCLEOTIDE SEQUENCE [LARGE SCALE GENOMIC DNA]</scope>
</reference>
<gene>
    <name evidence="2" type="ORF">NITINOP_2427</name>
</gene>
<keyword evidence="3" id="KW-1185">Reference proteome</keyword>
<dbReference type="STRING" id="1715989.NITINOP_2427"/>
<dbReference type="Proteomes" id="UP000066284">
    <property type="component" value="Chromosome 1"/>
</dbReference>
<protein>
    <submittedName>
        <fullName evidence="2">Putative Methyltransferase type 11</fullName>
    </submittedName>
</protein>
<dbReference type="AlphaFoldDB" id="A0A0S4KSS0"/>
<feature type="domain" description="Methyltransferase type 11" evidence="1">
    <location>
        <begin position="72"/>
        <end position="169"/>
    </location>
</feature>
<dbReference type="EMBL" id="LN885086">
    <property type="protein sequence ID" value="CUQ67399.1"/>
    <property type="molecule type" value="Genomic_DNA"/>
</dbReference>
<accession>A0A0S4KSS0</accession>